<gene>
    <name evidence="7" type="ORF">GCM10025791_05450</name>
</gene>
<dbReference type="Pfam" id="PF00005">
    <property type="entry name" value="ABC_tran"/>
    <property type="match status" value="1"/>
</dbReference>
<name>A0AAV3TY96_9ALTE</name>
<dbReference type="SMART" id="SM00382">
    <property type="entry name" value="AAA"/>
    <property type="match status" value="1"/>
</dbReference>
<accession>A0AAV3TY96</accession>
<dbReference type="InterPro" id="IPR003439">
    <property type="entry name" value="ABC_transporter-like_ATP-bd"/>
</dbReference>
<dbReference type="PANTHER" id="PTHR42794:SF1">
    <property type="entry name" value="HEMIN IMPORT ATP-BINDING PROTEIN HMUV"/>
    <property type="match status" value="1"/>
</dbReference>
<evidence type="ECO:0000313" key="7">
    <source>
        <dbReference type="EMBL" id="GAA4931998.1"/>
    </source>
</evidence>
<comment type="caution">
    <text evidence="7">The sequence shown here is derived from an EMBL/GenBank/DDBJ whole genome shotgun (WGS) entry which is preliminary data.</text>
</comment>
<dbReference type="PANTHER" id="PTHR42794">
    <property type="entry name" value="HEMIN IMPORT ATP-BINDING PROTEIN HMUV"/>
    <property type="match status" value="1"/>
</dbReference>
<protein>
    <submittedName>
        <fullName evidence="7">Heme ABC transporter ATP-binding protein</fullName>
    </submittedName>
</protein>
<evidence type="ECO:0000256" key="5">
    <source>
        <dbReference type="ARBA" id="ARBA00037066"/>
    </source>
</evidence>
<evidence type="ECO:0000256" key="1">
    <source>
        <dbReference type="ARBA" id="ARBA00022448"/>
    </source>
</evidence>
<dbReference type="Proteomes" id="UP001409585">
    <property type="component" value="Unassembled WGS sequence"/>
</dbReference>
<dbReference type="InterPro" id="IPR003593">
    <property type="entry name" value="AAA+_ATPase"/>
</dbReference>
<dbReference type="GO" id="GO:0005524">
    <property type="term" value="F:ATP binding"/>
    <property type="evidence" value="ECO:0007669"/>
    <property type="project" value="UniProtKB-KW"/>
</dbReference>
<evidence type="ECO:0000256" key="2">
    <source>
        <dbReference type="ARBA" id="ARBA00022741"/>
    </source>
</evidence>
<keyword evidence="4" id="KW-1278">Translocase</keyword>
<evidence type="ECO:0000313" key="8">
    <source>
        <dbReference type="Proteomes" id="UP001409585"/>
    </source>
</evidence>
<dbReference type="PROSITE" id="PS00211">
    <property type="entry name" value="ABC_TRANSPORTER_1"/>
    <property type="match status" value="1"/>
</dbReference>
<keyword evidence="2" id="KW-0547">Nucleotide-binding</keyword>
<evidence type="ECO:0000256" key="4">
    <source>
        <dbReference type="ARBA" id="ARBA00022967"/>
    </source>
</evidence>
<dbReference type="InterPro" id="IPR017871">
    <property type="entry name" value="ABC_transporter-like_CS"/>
</dbReference>
<dbReference type="RefSeq" id="WP_345416671.1">
    <property type="nucleotide sequence ID" value="NZ_AP031496.1"/>
</dbReference>
<reference evidence="8" key="1">
    <citation type="journal article" date="2019" name="Int. J. Syst. Evol. Microbiol.">
        <title>The Global Catalogue of Microorganisms (GCM) 10K type strain sequencing project: providing services to taxonomists for standard genome sequencing and annotation.</title>
        <authorList>
            <consortium name="The Broad Institute Genomics Platform"/>
            <consortium name="The Broad Institute Genome Sequencing Center for Infectious Disease"/>
            <person name="Wu L."/>
            <person name="Ma J."/>
        </authorList>
    </citation>
    <scope>NUCLEOTIDE SEQUENCE [LARGE SCALE GENOMIC DNA]</scope>
    <source>
        <strain evidence="8">JCM 19134</strain>
    </source>
</reference>
<sequence>MAPLEPGLQLHNLAVPAQGRADLLAPISQQFRPGLWAILGPNGAGKSTLLKALAGQVPATGQVLIDTKPVDYRRRYRSALSHTIAMLPQQSLLQFPLLVSEVVELALLSWPLTVQRKSALLKSLINTFDLAELWPLEYTQLSGGQQARVQLARVYAQLLPGIEDQPSHTRLLLLDEPVAALDVPYQHKMMQLLQQLVAQTAGSNGLVVMVVLHDVNLALRYASHSLLVNQGALTASGTTASTITVPNLRAIFGPAIDLVQLETLSHPIAVYR</sequence>
<proteinExistence type="predicted"/>
<dbReference type="InterPro" id="IPR027417">
    <property type="entry name" value="P-loop_NTPase"/>
</dbReference>
<keyword evidence="8" id="KW-1185">Reference proteome</keyword>
<feature type="domain" description="ABC transporter" evidence="6">
    <location>
        <begin position="8"/>
        <end position="255"/>
    </location>
</feature>
<dbReference type="AlphaFoldDB" id="A0AAV3TY96"/>
<keyword evidence="1" id="KW-0813">Transport</keyword>
<dbReference type="SUPFAM" id="SSF52540">
    <property type="entry name" value="P-loop containing nucleoside triphosphate hydrolases"/>
    <property type="match status" value="1"/>
</dbReference>
<dbReference type="PROSITE" id="PS50893">
    <property type="entry name" value="ABC_TRANSPORTER_2"/>
    <property type="match status" value="1"/>
</dbReference>
<evidence type="ECO:0000259" key="6">
    <source>
        <dbReference type="PROSITE" id="PS50893"/>
    </source>
</evidence>
<dbReference type="GO" id="GO:0016887">
    <property type="term" value="F:ATP hydrolysis activity"/>
    <property type="evidence" value="ECO:0007669"/>
    <property type="project" value="InterPro"/>
</dbReference>
<organism evidence="7 8">
    <name type="scientific">Halioxenophilus aromaticivorans</name>
    <dbReference type="NCBI Taxonomy" id="1306992"/>
    <lineage>
        <taxon>Bacteria</taxon>
        <taxon>Pseudomonadati</taxon>
        <taxon>Pseudomonadota</taxon>
        <taxon>Gammaproteobacteria</taxon>
        <taxon>Alteromonadales</taxon>
        <taxon>Alteromonadaceae</taxon>
        <taxon>Halioxenophilus</taxon>
    </lineage>
</organism>
<dbReference type="EMBL" id="BAABLX010000004">
    <property type="protein sequence ID" value="GAA4931998.1"/>
    <property type="molecule type" value="Genomic_DNA"/>
</dbReference>
<evidence type="ECO:0000256" key="3">
    <source>
        <dbReference type="ARBA" id="ARBA00022840"/>
    </source>
</evidence>
<comment type="function">
    <text evidence="5">Part of the ABC transporter complex HmuTUV involved in hemin import. Responsible for energy coupling to the transport system.</text>
</comment>
<keyword evidence="3 7" id="KW-0067">ATP-binding</keyword>
<dbReference type="Gene3D" id="3.40.50.300">
    <property type="entry name" value="P-loop containing nucleotide triphosphate hydrolases"/>
    <property type="match status" value="1"/>
</dbReference>